<feature type="transmembrane region" description="Helical" evidence="13">
    <location>
        <begin position="106"/>
        <end position="130"/>
    </location>
</feature>
<dbReference type="InterPro" id="IPR004277">
    <property type="entry name" value="PSS"/>
</dbReference>
<keyword evidence="10" id="KW-0594">Phospholipid biosynthesis</keyword>
<dbReference type="EMBL" id="HBKP01012062">
    <property type="protein sequence ID" value="CAE2219324.1"/>
    <property type="molecule type" value="Transcribed_RNA"/>
</dbReference>
<protein>
    <recommendedName>
        <fullName evidence="15">L-serine-phosphatidylethanolamine phosphatidyltransferase</fullName>
    </recommendedName>
</protein>
<comment type="pathway">
    <text evidence="2">Lipid metabolism.</text>
</comment>
<evidence type="ECO:0000256" key="12">
    <source>
        <dbReference type="ARBA" id="ARBA00025707"/>
    </source>
</evidence>
<reference evidence="14" key="1">
    <citation type="submission" date="2021-01" db="EMBL/GenBank/DDBJ databases">
        <authorList>
            <person name="Corre E."/>
            <person name="Pelletier E."/>
            <person name="Niang G."/>
            <person name="Scheremetjew M."/>
            <person name="Finn R."/>
            <person name="Kale V."/>
            <person name="Holt S."/>
            <person name="Cochrane G."/>
            <person name="Meng A."/>
            <person name="Brown T."/>
            <person name="Cohen L."/>
        </authorList>
    </citation>
    <scope>NUCLEOTIDE SEQUENCE</scope>
    <source>
        <strain evidence="14">DIVA3 518/3/11/1/6</strain>
    </source>
</reference>
<feature type="transmembrane region" description="Helical" evidence="13">
    <location>
        <begin position="174"/>
        <end position="191"/>
    </location>
</feature>
<dbReference type="GO" id="GO:0106245">
    <property type="term" value="F:L-serine-phosphatidylethanolamine phosphatidyltransferase activity"/>
    <property type="evidence" value="ECO:0007669"/>
    <property type="project" value="InterPro"/>
</dbReference>
<evidence type="ECO:0000256" key="3">
    <source>
        <dbReference type="ARBA" id="ARBA00022516"/>
    </source>
</evidence>
<feature type="transmembrane region" description="Helical" evidence="13">
    <location>
        <begin position="203"/>
        <end position="227"/>
    </location>
</feature>
<accession>A0A7S4MFQ5</accession>
<feature type="transmembrane region" description="Helical" evidence="13">
    <location>
        <begin position="136"/>
        <end position="154"/>
    </location>
</feature>
<organism evidence="14">
    <name type="scientific">Vannella robusta</name>
    <dbReference type="NCBI Taxonomy" id="1487602"/>
    <lineage>
        <taxon>Eukaryota</taxon>
        <taxon>Amoebozoa</taxon>
        <taxon>Discosea</taxon>
        <taxon>Flabellinia</taxon>
        <taxon>Vannellidae</taxon>
        <taxon>Vannella</taxon>
    </lineage>
</organism>
<evidence type="ECO:0008006" key="15">
    <source>
        <dbReference type="Google" id="ProtNLM"/>
    </source>
</evidence>
<sequence length="236" mass="27826">MMFRDVYFCWATSVLFELLEITFAHWLPNFKECWWDHVILDVFVCNAAGIYLGIKTCRYLEVKEYDWAGNPPKRNVMVALRKGVRQLSPKQFDPFHWDVFSSGKRFLIICLLVVLIEIVELNAFFLKFVLWIPPPHYLNVLRLILWFFIGMPAIRESYQFATQSSCKRLGSMAWLASAILGTEVLICIKYGKGMFPAPWPQHIVIAWSVVLGLFAAWILFYWGYWVWRKKPKTKQQ</sequence>
<keyword evidence="6" id="KW-0256">Endoplasmic reticulum</keyword>
<evidence type="ECO:0000256" key="6">
    <source>
        <dbReference type="ARBA" id="ARBA00022824"/>
    </source>
</evidence>
<evidence type="ECO:0000256" key="8">
    <source>
        <dbReference type="ARBA" id="ARBA00023098"/>
    </source>
</evidence>
<dbReference type="AlphaFoldDB" id="A0A7S4MFQ5"/>
<keyword evidence="4" id="KW-0808">Transferase</keyword>
<evidence type="ECO:0000256" key="1">
    <source>
        <dbReference type="ARBA" id="ARBA00004477"/>
    </source>
</evidence>
<evidence type="ECO:0000256" key="10">
    <source>
        <dbReference type="ARBA" id="ARBA00023209"/>
    </source>
</evidence>
<evidence type="ECO:0000256" key="5">
    <source>
        <dbReference type="ARBA" id="ARBA00022692"/>
    </source>
</evidence>
<dbReference type="GO" id="GO:0005789">
    <property type="term" value="C:endoplasmic reticulum membrane"/>
    <property type="evidence" value="ECO:0007669"/>
    <property type="project" value="UniProtKB-SubCell"/>
</dbReference>
<evidence type="ECO:0000256" key="13">
    <source>
        <dbReference type="SAM" id="Phobius"/>
    </source>
</evidence>
<evidence type="ECO:0000256" key="4">
    <source>
        <dbReference type="ARBA" id="ARBA00022679"/>
    </source>
</evidence>
<gene>
    <name evidence="14" type="ORF">VSP0166_LOCUS8458</name>
</gene>
<keyword evidence="7 13" id="KW-1133">Transmembrane helix</keyword>
<evidence type="ECO:0000256" key="7">
    <source>
        <dbReference type="ARBA" id="ARBA00022989"/>
    </source>
</evidence>
<dbReference type="Pfam" id="PF03034">
    <property type="entry name" value="PSS"/>
    <property type="match status" value="1"/>
</dbReference>
<proteinExistence type="predicted"/>
<name>A0A7S4MFQ5_9EUKA</name>
<evidence type="ECO:0000313" key="14">
    <source>
        <dbReference type="EMBL" id="CAE2219324.1"/>
    </source>
</evidence>
<dbReference type="PANTHER" id="PTHR15362:SF7">
    <property type="entry name" value="PHOSPHATIDYLSERINE SYNTHASE 2"/>
    <property type="match status" value="1"/>
</dbReference>
<feature type="transmembrane region" description="Helical" evidence="13">
    <location>
        <begin position="34"/>
        <end position="54"/>
    </location>
</feature>
<evidence type="ECO:0000256" key="2">
    <source>
        <dbReference type="ARBA" id="ARBA00005189"/>
    </source>
</evidence>
<dbReference type="PANTHER" id="PTHR15362">
    <property type="entry name" value="PHOSPHATIDYLINOSITOL SYNTHASE"/>
    <property type="match status" value="1"/>
</dbReference>
<keyword evidence="3" id="KW-0444">Lipid biosynthesis</keyword>
<comment type="subcellular location">
    <subcellularLocation>
        <location evidence="1">Endoplasmic reticulum membrane</location>
        <topology evidence="1">Multi-pass membrane protein</topology>
    </subcellularLocation>
</comment>
<keyword evidence="5 13" id="KW-0812">Transmembrane</keyword>
<comment type="pathway">
    <text evidence="12">Phospholipid metabolism.</text>
</comment>
<keyword evidence="8" id="KW-0443">Lipid metabolism</keyword>
<evidence type="ECO:0000256" key="11">
    <source>
        <dbReference type="ARBA" id="ARBA00023264"/>
    </source>
</evidence>
<keyword evidence="11" id="KW-1208">Phospholipid metabolism</keyword>
<keyword evidence="9 13" id="KW-0472">Membrane</keyword>
<evidence type="ECO:0000256" key="9">
    <source>
        <dbReference type="ARBA" id="ARBA00023136"/>
    </source>
</evidence>
<dbReference type="GO" id="GO:0006659">
    <property type="term" value="P:phosphatidylserine biosynthetic process"/>
    <property type="evidence" value="ECO:0007669"/>
    <property type="project" value="InterPro"/>
</dbReference>